<dbReference type="InterPro" id="IPR027417">
    <property type="entry name" value="P-loop_NTPase"/>
</dbReference>
<sequence>MRVLTMASQKGGSGKTSLGASLAVAAVEDGETVFAIDTDPQGSLAAWGRRRQAEGITVETADPAKVRQAIGRAKAAGATLAIVDTPGIFGAGVAVALQDADFVLVPVKPSILDVEAARPTVEQLQTLRKPFGLVLNQCLTSSQGRTLDAATALVRSGTLAPCMVALRADFLDAMTAGQGVTELATRGKAAGEVRLLWAWIKGQMTTGTADG</sequence>
<evidence type="ECO:0000313" key="2">
    <source>
        <dbReference type="EMBL" id="RYB01351.1"/>
    </source>
</evidence>
<dbReference type="SUPFAM" id="SSF52540">
    <property type="entry name" value="P-loop containing nucleoside triphosphate hydrolases"/>
    <property type="match status" value="1"/>
</dbReference>
<dbReference type="AlphaFoldDB" id="A0A4Q2R618"/>
<dbReference type="Pfam" id="PF01656">
    <property type="entry name" value="CbiA"/>
    <property type="match status" value="1"/>
</dbReference>
<dbReference type="Gene3D" id="3.40.50.300">
    <property type="entry name" value="P-loop containing nucleotide triphosphate hydrolases"/>
    <property type="match status" value="1"/>
</dbReference>
<organism evidence="2 3">
    <name type="scientific">Lichenibacterium ramalinae</name>
    <dbReference type="NCBI Taxonomy" id="2316527"/>
    <lineage>
        <taxon>Bacteria</taxon>
        <taxon>Pseudomonadati</taxon>
        <taxon>Pseudomonadota</taxon>
        <taxon>Alphaproteobacteria</taxon>
        <taxon>Hyphomicrobiales</taxon>
        <taxon>Lichenihabitantaceae</taxon>
        <taxon>Lichenibacterium</taxon>
    </lineage>
</organism>
<dbReference type="OrthoDB" id="9804460at2"/>
<comment type="caution">
    <text evidence="2">The sequence shown here is derived from an EMBL/GenBank/DDBJ whole genome shotgun (WGS) entry which is preliminary data.</text>
</comment>
<dbReference type="InterPro" id="IPR050678">
    <property type="entry name" value="DNA_Partitioning_ATPase"/>
</dbReference>
<keyword evidence="3" id="KW-1185">Reference proteome</keyword>
<dbReference type="EMBL" id="QYBC01000046">
    <property type="protein sequence ID" value="RYB01351.1"/>
    <property type="molecule type" value="Genomic_DNA"/>
</dbReference>
<reference evidence="2 3" key="1">
    <citation type="submission" date="2018-09" db="EMBL/GenBank/DDBJ databases">
        <authorList>
            <person name="Grouzdev D.S."/>
            <person name="Krutkina M.S."/>
        </authorList>
    </citation>
    <scope>NUCLEOTIDE SEQUENCE [LARGE SCALE GENOMIC DNA]</scope>
    <source>
        <strain evidence="2 3">RmlP001</strain>
    </source>
</reference>
<gene>
    <name evidence="2" type="ORF">D3272_26600</name>
</gene>
<evidence type="ECO:0000313" key="3">
    <source>
        <dbReference type="Proteomes" id="UP000289411"/>
    </source>
</evidence>
<accession>A0A4Q2R618</accession>
<dbReference type="PIRSF" id="PIRSF009320">
    <property type="entry name" value="Nuc_binding_HP_1000"/>
    <property type="match status" value="1"/>
</dbReference>
<dbReference type="PANTHER" id="PTHR13696">
    <property type="entry name" value="P-LOOP CONTAINING NUCLEOSIDE TRIPHOSPHATE HYDROLASE"/>
    <property type="match status" value="1"/>
</dbReference>
<proteinExistence type="predicted"/>
<name>A0A4Q2R618_9HYPH</name>
<dbReference type="RefSeq" id="WP_129222269.1">
    <property type="nucleotide sequence ID" value="NZ_QYBC01000046.1"/>
</dbReference>
<dbReference type="PANTHER" id="PTHR13696:SF96">
    <property type="entry name" value="COBQ_COBB_MIND_PARA NUCLEOTIDE BINDING DOMAIN-CONTAINING PROTEIN"/>
    <property type="match status" value="1"/>
</dbReference>
<dbReference type="CDD" id="cd02042">
    <property type="entry name" value="ParAB_family"/>
    <property type="match status" value="1"/>
</dbReference>
<dbReference type="InterPro" id="IPR002586">
    <property type="entry name" value="CobQ/CobB/MinD/ParA_Nub-bd_dom"/>
</dbReference>
<dbReference type="Proteomes" id="UP000289411">
    <property type="component" value="Unassembled WGS sequence"/>
</dbReference>
<evidence type="ECO:0000259" key="1">
    <source>
        <dbReference type="Pfam" id="PF01656"/>
    </source>
</evidence>
<reference evidence="2 3" key="2">
    <citation type="submission" date="2019-02" db="EMBL/GenBank/DDBJ databases">
        <title>'Lichenibacterium ramalinii' gen. nov. sp. nov., 'Lichenibacterium minor' gen. nov. sp. nov.</title>
        <authorList>
            <person name="Pankratov T."/>
        </authorList>
    </citation>
    <scope>NUCLEOTIDE SEQUENCE [LARGE SCALE GENOMIC DNA]</scope>
    <source>
        <strain evidence="2 3">RmlP001</strain>
    </source>
</reference>
<feature type="domain" description="CobQ/CobB/MinD/ParA nucleotide binding" evidence="1">
    <location>
        <begin position="5"/>
        <end position="145"/>
    </location>
</feature>
<protein>
    <submittedName>
        <fullName evidence="2">ParA family protein</fullName>
    </submittedName>
</protein>